<gene>
    <name evidence="2" type="ORF">FHS22_000090</name>
</gene>
<protein>
    <submittedName>
        <fullName evidence="2">Uncharacterized protein</fullName>
    </submittedName>
</protein>
<feature type="region of interest" description="Disordered" evidence="1">
    <location>
        <begin position="12"/>
        <end position="36"/>
    </location>
</feature>
<sequence length="36" mass="3540">MGALVVSDYTTARASGASCSTSGDPMTSNQDGENGT</sequence>
<proteinExistence type="predicted"/>
<evidence type="ECO:0000313" key="3">
    <source>
        <dbReference type="Proteomes" id="UP000562352"/>
    </source>
</evidence>
<dbReference type="AlphaFoldDB" id="A0A841CQZ9"/>
<dbReference type="Proteomes" id="UP000562352">
    <property type="component" value="Unassembled WGS sequence"/>
</dbReference>
<name>A0A841CQZ9_PLAVE</name>
<accession>A0A841CQZ9</accession>
<comment type="caution">
    <text evidence="2">The sequence shown here is derived from an EMBL/GenBank/DDBJ whole genome shotgun (WGS) entry which is preliminary data.</text>
</comment>
<evidence type="ECO:0000313" key="2">
    <source>
        <dbReference type="EMBL" id="MBB5960852.1"/>
    </source>
</evidence>
<reference evidence="2 3" key="1">
    <citation type="submission" date="2020-08" db="EMBL/GenBank/DDBJ databases">
        <title>Genomic Encyclopedia of Type Strains, Phase III (KMG-III): the genomes of soil and plant-associated and newly described type strains.</title>
        <authorList>
            <person name="Whitman W."/>
        </authorList>
    </citation>
    <scope>NUCLEOTIDE SEQUENCE [LARGE SCALE GENOMIC DNA]</scope>
    <source>
        <strain evidence="2 3">CECT 3303</strain>
    </source>
</reference>
<organism evidence="2 3">
    <name type="scientific">Planomonospora venezuelensis</name>
    <dbReference type="NCBI Taxonomy" id="1999"/>
    <lineage>
        <taxon>Bacteria</taxon>
        <taxon>Bacillati</taxon>
        <taxon>Actinomycetota</taxon>
        <taxon>Actinomycetes</taxon>
        <taxon>Streptosporangiales</taxon>
        <taxon>Streptosporangiaceae</taxon>
        <taxon>Planomonospora</taxon>
    </lineage>
</organism>
<dbReference type="EMBL" id="JACHJJ010000001">
    <property type="protein sequence ID" value="MBB5960852.1"/>
    <property type="molecule type" value="Genomic_DNA"/>
</dbReference>
<evidence type="ECO:0000256" key="1">
    <source>
        <dbReference type="SAM" id="MobiDB-lite"/>
    </source>
</evidence>
<keyword evidence="3" id="KW-1185">Reference proteome</keyword>